<keyword evidence="8" id="KW-0472">Membrane</keyword>
<evidence type="ECO:0000256" key="8">
    <source>
        <dbReference type="ARBA" id="ARBA00023136"/>
    </source>
</evidence>
<evidence type="ECO:0000256" key="1">
    <source>
        <dbReference type="ARBA" id="ARBA00004515"/>
    </source>
</evidence>
<accession>A0A1W1D6G8</accession>
<evidence type="ECO:0000256" key="7">
    <source>
        <dbReference type="ARBA" id="ARBA00022985"/>
    </source>
</evidence>
<evidence type="ECO:0000256" key="10">
    <source>
        <dbReference type="ARBA" id="ARBA00044190"/>
    </source>
</evidence>
<dbReference type="CDD" id="cd03789">
    <property type="entry name" value="GT9_LPS_heptosyltransferase"/>
    <property type="match status" value="1"/>
</dbReference>
<dbReference type="EMBL" id="FPHQ01000010">
    <property type="protein sequence ID" value="SFV76022.1"/>
    <property type="molecule type" value="Genomic_DNA"/>
</dbReference>
<comment type="catalytic activity">
    <reaction evidence="12">
        <text>an alpha-Kdo-(2-&gt;4)-alpha-Kdo-(2-&gt;6)-lipid A + ADP-L-glycero-beta-D-manno-heptose = an L-alpha-D-Hep-(1-&gt;5)-[alpha-Kdo-(2-&gt;4)]-alpha-Kdo-(2-&gt;6)-lipid A + ADP + H(+)</text>
        <dbReference type="Rhea" id="RHEA:74067"/>
        <dbReference type="ChEBI" id="CHEBI:15378"/>
        <dbReference type="ChEBI" id="CHEBI:61506"/>
        <dbReference type="ChEBI" id="CHEBI:176431"/>
        <dbReference type="ChEBI" id="CHEBI:193068"/>
        <dbReference type="ChEBI" id="CHEBI:456216"/>
        <dbReference type="EC" id="2.4.99.23"/>
    </reaction>
</comment>
<dbReference type="InterPro" id="IPR051199">
    <property type="entry name" value="LPS_LOS_Heptosyltrfase"/>
</dbReference>
<evidence type="ECO:0000256" key="4">
    <source>
        <dbReference type="ARBA" id="ARBA00022519"/>
    </source>
</evidence>
<protein>
    <recommendedName>
        <fullName evidence="10">Lipopolysaccharide heptosyltransferase 1</fullName>
        <ecNumber evidence="9">2.4.99.23</ecNumber>
    </recommendedName>
    <alternativeName>
        <fullName evidence="11">ADP-heptose:lipopolysaccharide heptosyltransferase I</fullName>
    </alternativeName>
</protein>
<dbReference type="Pfam" id="PF01075">
    <property type="entry name" value="Glyco_transf_9"/>
    <property type="match status" value="1"/>
</dbReference>
<keyword evidence="6 13" id="KW-0808">Transferase</keyword>
<reference evidence="13" key="1">
    <citation type="submission" date="2016-10" db="EMBL/GenBank/DDBJ databases">
        <authorList>
            <person name="de Groot N.N."/>
        </authorList>
    </citation>
    <scope>NUCLEOTIDE SEQUENCE</scope>
</reference>
<dbReference type="GO" id="GO:0009244">
    <property type="term" value="P:lipopolysaccharide core region biosynthetic process"/>
    <property type="evidence" value="ECO:0007669"/>
    <property type="project" value="InterPro"/>
</dbReference>
<comment type="pathway">
    <text evidence="2">Bacterial outer membrane biogenesis; LPS core biosynthesis.</text>
</comment>
<dbReference type="PANTHER" id="PTHR30160">
    <property type="entry name" value="TETRAACYLDISACCHARIDE 4'-KINASE-RELATED"/>
    <property type="match status" value="1"/>
</dbReference>
<dbReference type="Gene3D" id="3.40.50.2000">
    <property type="entry name" value="Glycogen Phosphorylase B"/>
    <property type="match status" value="2"/>
</dbReference>
<dbReference type="GO" id="GO:0005886">
    <property type="term" value="C:plasma membrane"/>
    <property type="evidence" value="ECO:0007669"/>
    <property type="project" value="UniProtKB-SubCell"/>
</dbReference>
<evidence type="ECO:0000256" key="3">
    <source>
        <dbReference type="ARBA" id="ARBA00022475"/>
    </source>
</evidence>
<evidence type="ECO:0000256" key="12">
    <source>
        <dbReference type="ARBA" id="ARBA00049201"/>
    </source>
</evidence>
<keyword evidence="3" id="KW-1003">Cell membrane</keyword>
<dbReference type="PANTHER" id="PTHR30160:SF19">
    <property type="entry name" value="LIPOPOLYSACCHARIDE HEPTOSYLTRANSFERASE 1"/>
    <property type="match status" value="1"/>
</dbReference>
<organism evidence="13">
    <name type="scientific">hydrothermal vent metagenome</name>
    <dbReference type="NCBI Taxonomy" id="652676"/>
    <lineage>
        <taxon>unclassified sequences</taxon>
        <taxon>metagenomes</taxon>
        <taxon>ecological metagenomes</taxon>
    </lineage>
</organism>
<sequence>MKIAIVKLSALGDIIHAMIVLQFIKKQHPNTVVDWVVEEGFKDILDNNPDINEIHTVNLRQAKQQKSLKLLFDELKKLRKLPRYDLVIDTQGLIKSAIVSRAIPSDQTFGFDKNSLRESFAAKFYTDTCSINYDENIIKRNAAVISSALNIAISHDDILNKQPFLFSNSQISSGLLSDTKANIALIPGASFQSKIYPVDQYVQIAEELKSEANFIVLWGNESEKDTAEQIQKIVPEVHIVDKLTLDGLKALIAQMDLVIGGDTGPTHMAFALNIPSVTIFGSTPGYRNTYTTTINRVLESKSKVDPYKIDKNDFSIKTIKVSDIVKMAKELLFKGKL</sequence>
<evidence type="ECO:0000313" key="13">
    <source>
        <dbReference type="EMBL" id="SFV76022.1"/>
    </source>
</evidence>
<keyword evidence="4" id="KW-0997">Cell inner membrane</keyword>
<evidence type="ECO:0000256" key="9">
    <source>
        <dbReference type="ARBA" id="ARBA00044041"/>
    </source>
</evidence>
<dbReference type="GO" id="GO:0008713">
    <property type="term" value="F:ADP-heptose-lipopolysaccharide heptosyltransferase activity"/>
    <property type="evidence" value="ECO:0007669"/>
    <property type="project" value="TreeGrafter"/>
</dbReference>
<name>A0A1W1D6G8_9ZZZZ</name>
<keyword evidence="5 13" id="KW-0328">Glycosyltransferase</keyword>
<evidence type="ECO:0000256" key="6">
    <source>
        <dbReference type="ARBA" id="ARBA00022679"/>
    </source>
</evidence>
<dbReference type="InterPro" id="IPR002201">
    <property type="entry name" value="Glyco_trans_9"/>
</dbReference>
<proteinExistence type="predicted"/>
<dbReference type="AlphaFoldDB" id="A0A1W1D6G8"/>
<dbReference type="GO" id="GO:0005829">
    <property type="term" value="C:cytosol"/>
    <property type="evidence" value="ECO:0007669"/>
    <property type="project" value="TreeGrafter"/>
</dbReference>
<evidence type="ECO:0000256" key="5">
    <source>
        <dbReference type="ARBA" id="ARBA00022676"/>
    </source>
</evidence>
<evidence type="ECO:0000256" key="2">
    <source>
        <dbReference type="ARBA" id="ARBA00004713"/>
    </source>
</evidence>
<dbReference type="InterPro" id="IPR011908">
    <property type="entry name" value="LipoPS_heptosylTferase-I"/>
</dbReference>
<keyword evidence="7" id="KW-0448">Lipopolysaccharide biosynthesis</keyword>
<dbReference type="EC" id="2.4.99.23" evidence="9"/>
<dbReference type="SUPFAM" id="SSF53756">
    <property type="entry name" value="UDP-Glycosyltransferase/glycogen phosphorylase"/>
    <property type="match status" value="1"/>
</dbReference>
<evidence type="ECO:0000256" key="11">
    <source>
        <dbReference type="ARBA" id="ARBA00044330"/>
    </source>
</evidence>
<dbReference type="NCBIfam" id="TIGR02193">
    <property type="entry name" value="heptsyl_trn_I"/>
    <property type="match status" value="1"/>
</dbReference>
<gene>
    <name evidence="13" type="ORF">MNB_SUP05-10-983</name>
</gene>
<comment type="subcellular location">
    <subcellularLocation>
        <location evidence="1">Cell inner membrane</location>
        <topology evidence="1">Peripheral membrane protein</topology>
        <orientation evidence="1">Cytoplasmic side</orientation>
    </subcellularLocation>
</comment>